<name>A0ABD0XE08_UMBPY</name>
<reference evidence="1 2" key="1">
    <citation type="submission" date="2024-06" db="EMBL/GenBank/DDBJ databases">
        <authorList>
            <person name="Pan Q."/>
            <person name="Wen M."/>
            <person name="Jouanno E."/>
            <person name="Zahm M."/>
            <person name="Klopp C."/>
            <person name="Cabau C."/>
            <person name="Louis A."/>
            <person name="Berthelot C."/>
            <person name="Parey E."/>
            <person name="Roest Crollius H."/>
            <person name="Montfort J."/>
            <person name="Robinson-Rechavi M."/>
            <person name="Bouchez O."/>
            <person name="Lampietro C."/>
            <person name="Lopez Roques C."/>
            <person name="Donnadieu C."/>
            <person name="Postlethwait J."/>
            <person name="Bobe J."/>
            <person name="Verreycken H."/>
            <person name="Guiguen Y."/>
        </authorList>
    </citation>
    <scope>NUCLEOTIDE SEQUENCE [LARGE SCALE GENOMIC DNA]</scope>
    <source>
        <strain evidence="1">Up_M1</strain>
        <tissue evidence="1">Testis</tissue>
    </source>
</reference>
<dbReference type="EMBL" id="JAGEUA010000002">
    <property type="protein sequence ID" value="KAL1007104.1"/>
    <property type="molecule type" value="Genomic_DNA"/>
</dbReference>
<evidence type="ECO:0000313" key="1">
    <source>
        <dbReference type="EMBL" id="KAL1007104.1"/>
    </source>
</evidence>
<keyword evidence="2" id="KW-1185">Reference proteome</keyword>
<dbReference type="Proteomes" id="UP001557470">
    <property type="component" value="Unassembled WGS sequence"/>
</dbReference>
<gene>
    <name evidence="1" type="ORF">UPYG_G00082050</name>
</gene>
<accession>A0ABD0XE08</accession>
<dbReference type="AlphaFoldDB" id="A0ABD0XE08"/>
<sequence>WPQCSFQLKSQLCTYDPPESDLTIIMELSHHEGHPTDSDGQHFRHALIREWMRRACVTGVSKSPWDRWLVAKDCSVANAGQGVGGFSPSLDTGV</sequence>
<proteinExistence type="predicted"/>
<comment type="caution">
    <text evidence="1">The sequence shown here is derived from an EMBL/GenBank/DDBJ whole genome shotgun (WGS) entry which is preliminary data.</text>
</comment>
<protein>
    <submittedName>
        <fullName evidence="1">Uncharacterized protein</fullName>
    </submittedName>
</protein>
<evidence type="ECO:0000313" key="2">
    <source>
        <dbReference type="Proteomes" id="UP001557470"/>
    </source>
</evidence>
<feature type="non-terminal residue" evidence="1">
    <location>
        <position position="1"/>
    </location>
</feature>
<organism evidence="1 2">
    <name type="scientific">Umbra pygmaea</name>
    <name type="common">Eastern mudminnow</name>
    <dbReference type="NCBI Taxonomy" id="75934"/>
    <lineage>
        <taxon>Eukaryota</taxon>
        <taxon>Metazoa</taxon>
        <taxon>Chordata</taxon>
        <taxon>Craniata</taxon>
        <taxon>Vertebrata</taxon>
        <taxon>Euteleostomi</taxon>
        <taxon>Actinopterygii</taxon>
        <taxon>Neopterygii</taxon>
        <taxon>Teleostei</taxon>
        <taxon>Protacanthopterygii</taxon>
        <taxon>Esociformes</taxon>
        <taxon>Umbridae</taxon>
        <taxon>Umbra</taxon>
    </lineage>
</organism>